<dbReference type="AlphaFoldDB" id="A0A0C9XNT4"/>
<reference evidence="2" key="2">
    <citation type="submission" date="2015-01" db="EMBL/GenBank/DDBJ databases">
        <title>Evolutionary Origins and Diversification of the Mycorrhizal Mutualists.</title>
        <authorList>
            <consortium name="DOE Joint Genome Institute"/>
            <consortium name="Mycorrhizal Genomics Consortium"/>
            <person name="Kohler A."/>
            <person name="Kuo A."/>
            <person name="Nagy L.G."/>
            <person name="Floudas D."/>
            <person name="Copeland A."/>
            <person name="Barry K.W."/>
            <person name="Cichocki N."/>
            <person name="Veneault-Fourrey C."/>
            <person name="LaButti K."/>
            <person name="Lindquist E.A."/>
            <person name="Lipzen A."/>
            <person name="Lundell T."/>
            <person name="Morin E."/>
            <person name="Murat C."/>
            <person name="Riley R."/>
            <person name="Ohm R."/>
            <person name="Sun H."/>
            <person name="Tunlid A."/>
            <person name="Henrissat B."/>
            <person name="Grigoriev I.V."/>
            <person name="Hibbett D.S."/>
            <person name="Martin F."/>
        </authorList>
    </citation>
    <scope>NUCLEOTIDE SEQUENCE [LARGE SCALE GENOMIC DNA]</scope>
    <source>
        <strain evidence="2">LaAM-08-1</strain>
    </source>
</reference>
<proteinExistence type="predicted"/>
<gene>
    <name evidence="1" type="ORF">K443DRAFT_680133</name>
</gene>
<dbReference type="EMBL" id="KN838651">
    <property type="protein sequence ID" value="KIJ99221.1"/>
    <property type="molecule type" value="Genomic_DNA"/>
</dbReference>
<evidence type="ECO:0000313" key="2">
    <source>
        <dbReference type="Proteomes" id="UP000054477"/>
    </source>
</evidence>
<name>A0A0C9XNT4_9AGAR</name>
<dbReference type="Proteomes" id="UP000054477">
    <property type="component" value="Unassembled WGS sequence"/>
</dbReference>
<protein>
    <submittedName>
        <fullName evidence="1">Uncharacterized protein</fullName>
    </submittedName>
</protein>
<organism evidence="1 2">
    <name type="scientific">Laccaria amethystina LaAM-08-1</name>
    <dbReference type="NCBI Taxonomy" id="1095629"/>
    <lineage>
        <taxon>Eukaryota</taxon>
        <taxon>Fungi</taxon>
        <taxon>Dikarya</taxon>
        <taxon>Basidiomycota</taxon>
        <taxon>Agaricomycotina</taxon>
        <taxon>Agaricomycetes</taxon>
        <taxon>Agaricomycetidae</taxon>
        <taxon>Agaricales</taxon>
        <taxon>Agaricineae</taxon>
        <taxon>Hydnangiaceae</taxon>
        <taxon>Laccaria</taxon>
    </lineage>
</organism>
<reference evidence="1 2" key="1">
    <citation type="submission" date="2014-04" db="EMBL/GenBank/DDBJ databases">
        <authorList>
            <consortium name="DOE Joint Genome Institute"/>
            <person name="Kuo A."/>
            <person name="Kohler A."/>
            <person name="Nagy L.G."/>
            <person name="Floudas D."/>
            <person name="Copeland A."/>
            <person name="Barry K.W."/>
            <person name="Cichocki N."/>
            <person name="Veneault-Fourrey C."/>
            <person name="LaButti K."/>
            <person name="Lindquist E.A."/>
            <person name="Lipzen A."/>
            <person name="Lundell T."/>
            <person name="Morin E."/>
            <person name="Murat C."/>
            <person name="Sun H."/>
            <person name="Tunlid A."/>
            <person name="Henrissat B."/>
            <person name="Grigoriev I.V."/>
            <person name="Hibbett D.S."/>
            <person name="Martin F."/>
            <person name="Nordberg H.P."/>
            <person name="Cantor M.N."/>
            <person name="Hua S.X."/>
        </authorList>
    </citation>
    <scope>NUCLEOTIDE SEQUENCE [LARGE SCALE GENOMIC DNA]</scope>
    <source>
        <strain evidence="1 2">LaAM-08-1</strain>
    </source>
</reference>
<evidence type="ECO:0000313" key="1">
    <source>
        <dbReference type="EMBL" id="KIJ99221.1"/>
    </source>
</evidence>
<sequence length="70" mass="8314">MAQHSVNGSKKSDSYKIITPVMMLANWNHKTVAFTRSDWPLLLAQSLPIWLTCRRRQEEKWWRKVWNATA</sequence>
<keyword evidence="2" id="KW-1185">Reference proteome</keyword>
<dbReference type="HOGENOM" id="CLU_2758133_0_0_1"/>
<dbReference type="OrthoDB" id="10510401at2759"/>
<accession>A0A0C9XNT4</accession>